<sequence length="544" mass="61434">MEISPNLIVIIAEILIHYTHHALPDQLLLHRAHSTPILAPYPGDVSCDTHATLSKWAQVSFYYPLEEIFHRPCLVCQELIRKKECYSNFWGSTSENTISEIPAQVGGDSIQLVLNYLTEKRLDNLMSAEYDNSFEIIPEGFIKCSWLRTIESSGRVIRCKVSSCKYSKGSLILPITKEGVSYKDISVILNKGKGLFLYSPISNSSLSTCPFGLKGVDYCSIGEFKNNPVETFVCATNKALFQIDHTIESHICDLGTHKIFVSKTGEYVSRMVVSKSTNNVGHELTIIDQNTKLDIRRSISSLSELNYISNIIQDDTGNQYFFHNCLEFKQRWMSWALGYPSSCLAALALVSTHTYAGCKYTDNGILAYETSPEYVDSDDLYIDPVTGEAFYHSSSSLLYIIPYLGIITNRALNSSYKTAPLPLIYPLSDGKYWSSVTKQSLDTFHHTTHLQLLDSKPTFVQHSYLITGFTVPFSSQQFSDRWSNHTKDYKAEVLPLILPSLGGMFNTLIWWVIFFVILLILIKVMSLVLPSLSKSDRFKNLTYS</sequence>
<reference evidence="2" key="1">
    <citation type="journal article" date="2019" name="PLoS Pathog.">
        <title>Re-assessing the diversity of negative strand RNA viruses in insects.</title>
        <authorList>
            <person name="Kafer S."/>
            <person name="Paraskevopoulou S."/>
            <person name="Zirkel F."/>
            <person name="Wieseke N."/>
            <person name="Donath A."/>
            <person name="Petersen M."/>
            <person name="Jones T.C."/>
            <person name="Liu S."/>
            <person name="Zhou X."/>
            <person name="Middendorf M."/>
            <person name="Junglen S."/>
            <person name="Misof B."/>
            <person name="Drosten C."/>
        </authorList>
    </citation>
    <scope>NUCLEOTIDE SEQUENCE</scope>
    <source>
        <strain evidence="2">OKIAV23</strain>
    </source>
</reference>
<evidence type="ECO:0000256" key="1">
    <source>
        <dbReference type="SAM" id="Phobius"/>
    </source>
</evidence>
<dbReference type="EMBL" id="MW314717">
    <property type="protein sequence ID" value="UOS86043.1"/>
    <property type="molecule type" value="Viral_cRNA"/>
</dbReference>
<reference evidence="2" key="2">
    <citation type="submission" date="2020-11" db="EMBL/GenBank/DDBJ databases">
        <authorList>
            <person name="Kaefer S."/>
            <person name="Paraskevopoulou S."/>
            <person name="Zirkel F."/>
            <person name="Wieseke N."/>
            <person name="Donath A."/>
            <person name="Petersen M."/>
            <person name="Jones T.C."/>
            <person name="Liu S."/>
            <person name="Zhou X."/>
            <person name="Middendorf M."/>
            <person name="Junglen S."/>
            <person name="Misof B."/>
            <person name="Drosten C."/>
        </authorList>
    </citation>
    <scope>NUCLEOTIDE SEQUENCE</scope>
    <source>
        <strain evidence="2">OKIAV23</strain>
    </source>
</reference>
<keyword evidence="1" id="KW-0812">Transmembrane</keyword>
<keyword evidence="1" id="KW-0472">Membrane</keyword>
<feature type="transmembrane region" description="Helical" evidence="1">
    <location>
        <begin position="508"/>
        <end position="529"/>
    </location>
</feature>
<evidence type="ECO:0000313" key="2">
    <source>
        <dbReference type="EMBL" id="UOS86043.1"/>
    </source>
</evidence>
<protein>
    <submittedName>
        <fullName evidence="2">Glycoprotein</fullName>
    </submittedName>
</protein>
<organism evidence="2 3">
    <name type="scientific">Hymenopteran rhabdo-related virus 23</name>
    <dbReference type="NCBI Taxonomy" id="2847804"/>
    <lineage>
        <taxon>Viruses</taxon>
        <taxon>Riboviria</taxon>
        <taxon>Orthornavirae</taxon>
        <taxon>Negarnaviricota</taxon>
        <taxon>Haploviricotina</taxon>
        <taxon>Monjiviricetes</taxon>
        <taxon>Mononegavirales</taxon>
        <taxon>Rhabdoviridae</taxon>
        <taxon>Deltarhabdovirinae</taxon>
        <taxon>Betahymrhavirus</taxon>
        <taxon>Betahymrhavirus austriaca</taxon>
    </lineage>
</organism>
<accession>A0AAE9GW05</accession>
<keyword evidence="3" id="KW-1185">Reference proteome</keyword>
<keyword evidence="1" id="KW-1133">Transmembrane helix</keyword>
<dbReference type="Proteomes" id="UP000831027">
    <property type="component" value="Segment"/>
</dbReference>
<proteinExistence type="predicted"/>
<name>A0AAE9GW05_9RHAB</name>
<evidence type="ECO:0000313" key="3">
    <source>
        <dbReference type="Proteomes" id="UP000831027"/>
    </source>
</evidence>